<evidence type="ECO:0000256" key="7">
    <source>
        <dbReference type="ARBA" id="ARBA00022786"/>
    </source>
</evidence>
<evidence type="ECO:0000256" key="5">
    <source>
        <dbReference type="ARBA" id="ARBA00022679"/>
    </source>
</evidence>
<dbReference type="InterPro" id="IPR058678">
    <property type="entry name" value="ARM_PUB"/>
</dbReference>
<dbReference type="InterPro" id="IPR011989">
    <property type="entry name" value="ARM-like"/>
</dbReference>
<reference evidence="12" key="1">
    <citation type="submission" date="2023-03" db="UniProtKB">
        <authorList>
            <consortium name="EnsemblPlants"/>
        </authorList>
    </citation>
    <scope>IDENTIFICATION</scope>
</reference>
<evidence type="ECO:0000313" key="12">
    <source>
        <dbReference type="EnsemblPlants" id="MELO3C017121.2.1"/>
    </source>
</evidence>
<dbReference type="EnsemblPlants" id="MELO3C017121.2.1">
    <property type="protein sequence ID" value="MELO3C017121.2.1"/>
    <property type="gene ID" value="MELO3C017121.2"/>
</dbReference>
<keyword evidence="10" id="KW-0472">Membrane</keyword>
<feature type="compositionally biased region" description="Acidic residues" evidence="9">
    <location>
        <begin position="540"/>
        <end position="550"/>
    </location>
</feature>
<feature type="region of interest" description="Disordered" evidence="9">
    <location>
        <begin position="538"/>
        <end position="581"/>
    </location>
</feature>
<dbReference type="InterPro" id="IPR003613">
    <property type="entry name" value="Ubox_domain"/>
</dbReference>
<evidence type="ECO:0000256" key="3">
    <source>
        <dbReference type="ARBA" id="ARBA00004906"/>
    </source>
</evidence>
<dbReference type="Pfam" id="PF25598">
    <property type="entry name" value="ARM_PUB"/>
    <property type="match status" value="1"/>
</dbReference>
<dbReference type="AlphaFoldDB" id="A0A9I9DF47"/>
<comment type="function">
    <text evidence="2">Functions as an E3 ubiquitin ligase.</text>
</comment>
<sequence length="581" mass="63757">ALKAHTSSAQLSSPFSVVSFFSLFFFTQFSVQLVSSSSLFISVCMGGNGKSRWKFLFPHRRNSRLQSNDPPKEFLCPVSGSLMADPVVVSSGQTFERVSAQVCRNLGFSPVLDDGSKPDFTTVIPNLAMKKTILHWCEKSGARNLQPPDYTSVESLVTALMEKEKPQGGIGDSSDRDLLEGVSDLPPVDFSHAATEYGHRPERFYTSSSEESVVVGGSPGPFTTRPACYYSFSSSSSETVENEALIQTLGPNSSISEDEKNFLTKLESPDVFQQEEGVVSLRKITKADENIRVSLCTPRILFSLHRLIKSRYPKVQINAVASLVNLSLEKPNKLKIARSGLVPDLIDVLKGGHSEAQEHAAGALFSLALEDENRMAIGVLGALPPLLYALRSESERTRDDSALCLYNLTMIQSNRVKLVKLGAVTNLLSMVKSRNSTNRLLLILCNMAVCQEGRSAMLDANAVELLVGMLREKELNSESTRENCVAALYALSYGSMRFKGLAKEAGAMEVLREIVERGSERAREKAKKILERMRTRGRFDEDDDDDDNPDGESSFERGGLSSTRYPIGGGRFPSSANTVPF</sequence>
<name>A0A9I9DF47_CUCME</name>
<dbReference type="EC" id="2.3.2.27" evidence="4"/>
<keyword evidence="10" id="KW-0812">Transmembrane</keyword>
<evidence type="ECO:0000256" key="9">
    <source>
        <dbReference type="SAM" id="MobiDB-lite"/>
    </source>
</evidence>
<dbReference type="SMART" id="SM00504">
    <property type="entry name" value="Ubox"/>
    <property type="match status" value="1"/>
</dbReference>
<dbReference type="FunFam" id="3.30.40.10:FF:000565">
    <property type="entry name" value="RING-type E3 ubiquitin transferase"/>
    <property type="match status" value="1"/>
</dbReference>
<keyword evidence="6" id="KW-0677">Repeat</keyword>
<keyword evidence="7" id="KW-0833">Ubl conjugation pathway</keyword>
<dbReference type="PANTHER" id="PTHR23315">
    <property type="entry name" value="U BOX DOMAIN-CONTAINING"/>
    <property type="match status" value="1"/>
</dbReference>
<comment type="pathway">
    <text evidence="3">Protein modification; protein ubiquitination.</text>
</comment>
<evidence type="ECO:0000256" key="10">
    <source>
        <dbReference type="SAM" id="Phobius"/>
    </source>
</evidence>
<dbReference type="Gene3D" id="3.30.40.10">
    <property type="entry name" value="Zinc/RING finger domain, C3HC4 (zinc finger)"/>
    <property type="match status" value="1"/>
</dbReference>
<feature type="repeat" description="ARM" evidence="8">
    <location>
        <begin position="340"/>
        <end position="377"/>
    </location>
</feature>
<dbReference type="FunFam" id="1.25.10.10:FF:000578">
    <property type="entry name" value="RING-type E3 ubiquitin transferase"/>
    <property type="match status" value="1"/>
</dbReference>
<dbReference type="InterPro" id="IPR013083">
    <property type="entry name" value="Znf_RING/FYVE/PHD"/>
</dbReference>
<dbReference type="InterPro" id="IPR000225">
    <property type="entry name" value="Armadillo"/>
</dbReference>
<evidence type="ECO:0000256" key="2">
    <source>
        <dbReference type="ARBA" id="ARBA00003861"/>
    </source>
</evidence>
<dbReference type="GO" id="GO:0061630">
    <property type="term" value="F:ubiquitin protein ligase activity"/>
    <property type="evidence" value="ECO:0007669"/>
    <property type="project" value="UniProtKB-EC"/>
</dbReference>
<evidence type="ECO:0000256" key="4">
    <source>
        <dbReference type="ARBA" id="ARBA00012483"/>
    </source>
</evidence>
<proteinExistence type="predicted"/>
<accession>A0A9I9DF47</accession>
<dbReference type="PROSITE" id="PS50176">
    <property type="entry name" value="ARM_REPEAT"/>
    <property type="match status" value="1"/>
</dbReference>
<comment type="catalytic activity">
    <reaction evidence="1">
        <text>S-ubiquitinyl-[E2 ubiquitin-conjugating enzyme]-L-cysteine + [acceptor protein]-L-lysine = [E2 ubiquitin-conjugating enzyme]-L-cysteine + N(6)-ubiquitinyl-[acceptor protein]-L-lysine.</text>
        <dbReference type="EC" id="2.3.2.27"/>
    </reaction>
</comment>
<dbReference type="SUPFAM" id="SSF48371">
    <property type="entry name" value="ARM repeat"/>
    <property type="match status" value="1"/>
</dbReference>
<dbReference type="Pfam" id="PF04564">
    <property type="entry name" value="U-box"/>
    <property type="match status" value="1"/>
</dbReference>
<dbReference type="PROSITE" id="PS51698">
    <property type="entry name" value="U_BOX"/>
    <property type="match status" value="1"/>
</dbReference>
<keyword evidence="10" id="KW-1133">Transmembrane helix</keyword>
<evidence type="ECO:0000256" key="8">
    <source>
        <dbReference type="PROSITE-ProRule" id="PRU00259"/>
    </source>
</evidence>
<protein>
    <recommendedName>
        <fullName evidence="4">RING-type E3 ubiquitin transferase</fullName>
        <ecNumber evidence="4">2.3.2.27</ecNumber>
    </recommendedName>
</protein>
<organism evidence="12">
    <name type="scientific">Cucumis melo</name>
    <name type="common">Muskmelon</name>
    <dbReference type="NCBI Taxonomy" id="3656"/>
    <lineage>
        <taxon>Eukaryota</taxon>
        <taxon>Viridiplantae</taxon>
        <taxon>Streptophyta</taxon>
        <taxon>Embryophyta</taxon>
        <taxon>Tracheophyta</taxon>
        <taxon>Spermatophyta</taxon>
        <taxon>Magnoliopsida</taxon>
        <taxon>eudicotyledons</taxon>
        <taxon>Gunneridae</taxon>
        <taxon>Pentapetalae</taxon>
        <taxon>rosids</taxon>
        <taxon>fabids</taxon>
        <taxon>Cucurbitales</taxon>
        <taxon>Cucurbitaceae</taxon>
        <taxon>Benincaseae</taxon>
        <taxon>Cucumis</taxon>
    </lineage>
</organism>
<evidence type="ECO:0000256" key="1">
    <source>
        <dbReference type="ARBA" id="ARBA00000900"/>
    </source>
</evidence>
<evidence type="ECO:0000259" key="11">
    <source>
        <dbReference type="PROSITE" id="PS51698"/>
    </source>
</evidence>
<feature type="transmembrane region" description="Helical" evidence="10">
    <location>
        <begin position="20"/>
        <end position="44"/>
    </location>
</feature>
<feature type="domain" description="U-box" evidence="11">
    <location>
        <begin position="69"/>
        <end position="143"/>
    </location>
</feature>
<keyword evidence="5" id="KW-0808">Transferase</keyword>
<dbReference type="SUPFAM" id="SSF57850">
    <property type="entry name" value="RING/U-box"/>
    <property type="match status" value="1"/>
</dbReference>
<dbReference type="Gramene" id="MELO3C017121.2.1">
    <property type="protein sequence ID" value="MELO3C017121.2.1"/>
    <property type="gene ID" value="MELO3C017121.2"/>
</dbReference>
<dbReference type="InterPro" id="IPR016024">
    <property type="entry name" value="ARM-type_fold"/>
</dbReference>
<dbReference type="SMART" id="SM00185">
    <property type="entry name" value="ARM"/>
    <property type="match status" value="3"/>
</dbReference>
<evidence type="ECO:0000256" key="6">
    <source>
        <dbReference type="ARBA" id="ARBA00022737"/>
    </source>
</evidence>
<dbReference type="GO" id="GO:0016567">
    <property type="term" value="P:protein ubiquitination"/>
    <property type="evidence" value="ECO:0007669"/>
    <property type="project" value="InterPro"/>
</dbReference>
<dbReference type="PANTHER" id="PTHR23315:SF276">
    <property type="entry name" value="U-BOX DOMAIN-CONTAINING PROTEIN 38"/>
    <property type="match status" value="1"/>
</dbReference>
<dbReference type="Gene3D" id="1.25.10.10">
    <property type="entry name" value="Leucine-rich Repeat Variant"/>
    <property type="match status" value="2"/>
</dbReference>